<proteinExistence type="predicted"/>
<evidence type="ECO:0000313" key="1">
    <source>
        <dbReference type="EMBL" id="DAF85773.1"/>
    </source>
</evidence>
<dbReference type="EMBL" id="BK015930">
    <property type="protein sequence ID" value="DAF85773.1"/>
    <property type="molecule type" value="Genomic_DNA"/>
</dbReference>
<protein>
    <submittedName>
        <fullName evidence="1">Uncharacterized protein</fullName>
    </submittedName>
</protein>
<organism evidence="1">
    <name type="scientific">Siphoviridae sp. ctWT735</name>
    <dbReference type="NCBI Taxonomy" id="2825538"/>
    <lineage>
        <taxon>Viruses</taxon>
        <taxon>Duplodnaviria</taxon>
        <taxon>Heunggongvirae</taxon>
        <taxon>Uroviricota</taxon>
        <taxon>Caudoviricetes</taxon>
    </lineage>
</organism>
<sequence>MIKLENTEVMGWEAAIRGMRNPMNSWDKSDSHWSHLYDSPKAVMIVDENAFLLGENDFDLMKRLRNAGTDHRKFMRMITVYVDITAPLYWWKEFDTYKVGTVANSCSTMHKIADKEFMLDDFSCEHLLDVKDMIPSDQRNENSIDEDIALSAVNVYGNVCYFTPLAFIQMTCNILNRYRDRFIETKDKRYWWQLIQLLPSSYNQRRTVMLNYEVLANIYKSRKNHKLDEWHVFCDWIMGLPYSELITGVFDELEANKNDV</sequence>
<name>A0A8S5TU85_9CAUD</name>
<accession>A0A8S5TU85</accession>
<reference evidence="1" key="1">
    <citation type="journal article" date="2021" name="Proc. Natl. Acad. Sci. U.S.A.">
        <title>A Catalog of Tens of Thousands of Viruses from Human Metagenomes Reveals Hidden Associations with Chronic Diseases.</title>
        <authorList>
            <person name="Tisza M.J."/>
            <person name="Buck C.B."/>
        </authorList>
    </citation>
    <scope>NUCLEOTIDE SEQUENCE</scope>
    <source>
        <strain evidence="1">CtWT735</strain>
    </source>
</reference>